<reference evidence="13 14" key="1">
    <citation type="submission" date="2019-11" db="EMBL/GenBank/DDBJ databases">
        <authorList>
            <person name="Zhang X.Y."/>
        </authorList>
    </citation>
    <scope>NUCLEOTIDE SEQUENCE [LARGE SCALE GENOMIC DNA]</scope>
    <source>
        <strain evidence="13 14">C176</strain>
    </source>
</reference>
<dbReference type="UniPathway" id="UPA00558">
    <property type="reaction ID" value="UER00616"/>
</dbReference>
<dbReference type="HAMAP" id="MF_00662">
    <property type="entry name" value="PS_decarb_PSD_B_type1"/>
    <property type="match status" value="1"/>
</dbReference>
<comment type="catalytic activity">
    <reaction evidence="12">
        <text>a 1,2-diacyl-sn-glycero-3-phospho-L-serine + H(+) = a 1,2-diacyl-sn-glycero-3-phosphoethanolamine + CO2</text>
        <dbReference type="Rhea" id="RHEA:20828"/>
        <dbReference type="ChEBI" id="CHEBI:15378"/>
        <dbReference type="ChEBI" id="CHEBI:16526"/>
        <dbReference type="ChEBI" id="CHEBI:57262"/>
        <dbReference type="ChEBI" id="CHEBI:64612"/>
        <dbReference type="EC" id="4.1.1.65"/>
    </reaction>
</comment>
<comment type="caution">
    <text evidence="13">The sequence shown here is derived from an EMBL/GenBank/DDBJ whole genome shotgun (WGS) entry which is preliminary data.</text>
</comment>
<evidence type="ECO:0000256" key="5">
    <source>
        <dbReference type="ARBA" id="ARBA00023098"/>
    </source>
</evidence>
<keyword evidence="10 12" id="KW-1208">Phospholipid metabolism</keyword>
<feature type="active site" description="Schiff-base intermediate with substrate; via pyruvic acid; for decarboxylase activity" evidence="12">
    <location>
        <position position="251"/>
    </location>
</feature>
<dbReference type="InterPro" id="IPR033177">
    <property type="entry name" value="PSD-B"/>
</dbReference>
<dbReference type="GO" id="GO:0006646">
    <property type="term" value="P:phosphatidylethanolamine biosynthetic process"/>
    <property type="evidence" value="ECO:0007669"/>
    <property type="project" value="UniProtKB-UniRule"/>
</dbReference>
<comment type="cofactor">
    <cofactor evidence="12">
        <name>pyruvate</name>
        <dbReference type="ChEBI" id="CHEBI:15361"/>
    </cofactor>
    <text evidence="12">Binds 1 pyruvoyl group covalently per subunit.</text>
</comment>
<accession>A0A6N7QQP2</accession>
<evidence type="ECO:0000256" key="9">
    <source>
        <dbReference type="ARBA" id="ARBA00023239"/>
    </source>
</evidence>
<feature type="active site" description="Charge relay system; for autoendoproteolytic cleavage activity" evidence="12">
    <location>
        <position position="148"/>
    </location>
</feature>
<name>A0A6N7QQP2_9GAMM</name>
<dbReference type="AlphaFoldDB" id="A0A6N7QQP2"/>
<dbReference type="InterPro" id="IPR003817">
    <property type="entry name" value="PS_Dcarbxylase"/>
</dbReference>
<protein>
    <recommendedName>
        <fullName evidence="12">Phosphatidylserine decarboxylase proenzyme</fullName>
        <ecNumber evidence="12">4.1.1.65</ecNumber>
    </recommendedName>
    <component>
        <recommendedName>
            <fullName evidence="12">Phosphatidylserine decarboxylase alpha chain</fullName>
        </recommendedName>
    </component>
    <component>
        <recommendedName>
            <fullName evidence="12">Phosphatidylserine decarboxylase beta chain</fullName>
        </recommendedName>
    </component>
</protein>
<evidence type="ECO:0000313" key="13">
    <source>
        <dbReference type="EMBL" id="MRH78741.1"/>
    </source>
</evidence>
<comment type="pathway">
    <text evidence="12">Phospholipid metabolism; phosphatidylethanolamine biosynthesis; phosphatidylethanolamine from CDP-diacylglycerol: step 2/2.</text>
</comment>
<sequence>MVISRLFVSVLGLLPQHGISRVIHALARWRWSPWKRLLIGSFIRLYPVDLTEARASDPAEYPSFNAFFTRELRDDARPLATAPDRIISPVDGAVSEFGNLSGNRLLQAKGVDYSLQALLAGDDTLAKPFVDGHFATLYLSPSDYHRVHLPINGTLQRMLHVPGRLYGVSKPVVQHLPGLFARNERVICEFSSAAGRFMLIFVGAIGVGSIETVWEGEITPPRGERIRSWDYRQHPVGFAAGDEIGRFNLGSTIILLFEKNQVIWDAGLSVDAPVRLGMPIGRLGQSGTPPIEGHHLSN</sequence>
<proteinExistence type="inferred from homology"/>
<feature type="chain" id="PRO_5027197011" description="Phosphatidylserine decarboxylase beta chain" evidence="12">
    <location>
        <begin position="1"/>
        <end position="250"/>
    </location>
</feature>
<dbReference type="InterPro" id="IPR033178">
    <property type="entry name" value="PSD_type1_pro"/>
</dbReference>
<feature type="active site" description="Charge relay system; for autoendoproteolytic cleavage activity" evidence="12">
    <location>
        <position position="91"/>
    </location>
</feature>
<keyword evidence="4 12" id="KW-0210">Decarboxylase</keyword>
<dbReference type="GO" id="GO:0005886">
    <property type="term" value="C:plasma membrane"/>
    <property type="evidence" value="ECO:0007669"/>
    <property type="project" value="UniProtKB-SubCell"/>
</dbReference>
<dbReference type="PANTHER" id="PTHR10067">
    <property type="entry name" value="PHOSPHATIDYLSERINE DECARBOXYLASE"/>
    <property type="match status" value="1"/>
</dbReference>
<feature type="active site" description="Charge relay system; for autoendoproteolytic cleavage activity" evidence="12">
    <location>
        <position position="251"/>
    </location>
</feature>
<feature type="modified residue" description="Pyruvic acid (Ser); by autocatalysis" evidence="12">
    <location>
        <position position="251"/>
    </location>
</feature>
<evidence type="ECO:0000256" key="12">
    <source>
        <dbReference type="HAMAP-Rule" id="MF_00662"/>
    </source>
</evidence>
<evidence type="ECO:0000256" key="4">
    <source>
        <dbReference type="ARBA" id="ARBA00022793"/>
    </source>
</evidence>
<dbReference type="Proteomes" id="UP000433788">
    <property type="component" value="Unassembled WGS sequence"/>
</dbReference>
<organism evidence="13 14">
    <name type="scientific">Spiribacter salilacus</name>
    <dbReference type="NCBI Taxonomy" id="2664894"/>
    <lineage>
        <taxon>Bacteria</taxon>
        <taxon>Pseudomonadati</taxon>
        <taxon>Pseudomonadota</taxon>
        <taxon>Gammaproteobacteria</taxon>
        <taxon>Chromatiales</taxon>
        <taxon>Ectothiorhodospiraceae</taxon>
        <taxon>Spiribacter</taxon>
    </lineage>
</organism>
<dbReference type="Pfam" id="PF02666">
    <property type="entry name" value="PS_Dcarbxylase"/>
    <property type="match status" value="1"/>
</dbReference>
<feature type="site" description="Cleavage (non-hydrolytic); by autocatalysis" evidence="12">
    <location>
        <begin position="250"/>
        <end position="251"/>
    </location>
</feature>
<dbReference type="EMBL" id="WJPP01000004">
    <property type="protein sequence ID" value="MRH78741.1"/>
    <property type="molecule type" value="Genomic_DNA"/>
</dbReference>
<evidence type="ECO:0000256" key="1">
    <source>
        <dbReference type="ARBA" id="ARBA00005189"/>
    </source>
</evidence>
<feature type="chain" id="PRO_5027197012" description="Phosphatidylserine decarboxylase alpha chain" evidence="12">
    <location>
        <begin position="251"/>
        <end position="298"/>
    </location>
</feature>
<keyword evidence="6 12" id="KW-0472">Membrane</keyword>
<keyword evidence="3 12" id="KW-0444">Lipid biosynthesis</keyword>
<evidence type="ECO:0000256" key="11">
    <source>
        <dbReference type="ARBA" id="ARBA00023317"/>
    </source>
</evidence>
<dbReference type="NCBIfam" id="TIGR00163">
    <property type="entry name" value="PS_decarb"/>
    <property type="match status" value="1"/>
</dbReference>
<evidence type="ECO:0000256" key="6">
    <source>
        <dbReference type="ARBA" id="ARBA00023136"/>
    </source>
</evidence>
<comment type="PTM">
    <text evidence="12">Is synthesized initially as an inactive proenzyme. Formation of the active enzyme involves a self-maturation process in which the active site pyruvoyl group is generated from an internal serine residue via an autocatalytic post-translational modification. Two non-identical subunits are generated from the proenzyme in this reaction, and the pyruvate is formed at the N-terminus of the alpha chain, which is derived from the carboxyl end of the proenzyme. The autoendoproteolytic cleavage occurs by a canonical serine protease mechanism, in which the side chain hydroxyl group of the serine supplies its oxygen atom to form the C-terminus of the beta chain, while the remainder of the serine residue undergoes an oxidative deamination to produce ammonia and the pyruvoyl prosthetic group on the alpha chain. During this reaction, the Ser that is part of the protease active site of the proenzyme becomes the pyruvoyl prosthetic group, which constitutes an essential element of the active site of the mature decarboxylase.</text>
</comment>
<evidence type="ECO:0000256" key="10">
    <source>
        <dbReference type="ARBA" id="ARBA00023264"/>
    </source>
</evidence>
<keyword evidence="7 12" id="KW-0865">Zymogen</keyword>
<gene>
    <name evidence="12 13" type="primary">psd</name>
    <name evidence="13" type="ORF">GH984_08485</name>
</gene>
<dbReference type="PANTHER" id="PTHR10067:SF6">
    <property type="entry name" value="PHOSPHATIDYLSERINE DECARBOXYLASE PROENZYME, MITOCHONDRIAL"/>
    <property type="match status" value="1"/>
</dbReference>
<keyword evidence="2 12" id="KW-1003">Cell membrane</keyword>
<evidence type="ECO:0000256" key="2">
    <source>
        <dbReference type="ARBA" id="ARBA00022475"/>
    </source>
</evidence>
<evidence type="ECO:0000256" key="7">
    <source>
        <dbReference type="ARBA" id="ARBA00023145"/>
    </source>
</evidence>
<keyword evidence="5 12" id="KW-0443">Lipid metabolism</keyword>
<evidence type="ECO:0000256" key="8">
    <source>
        <dbReference type="ARBA" id="ARBA00023209"/>
    </source>
</evidence>
<dbReference type="GO" id="GO:0004609">
    <property type="term" value="F:phosphatidylserine decarboxylase activity"/>
    <property type="evidence" value="ECO:0007669"/>
    <property type="project" value="UniProtKB-UniRule"/>
</dbReference>
<comment type="subcellular location">
    <subcellularLocation>
        <location evidence="12">Cell membrane</location>
        <topology evidence="12">Peripheral membrane protein</topology>
    </subcellularLocation>
</comment>
<keyword evidence="11 12" id="KW-0670">Pyruvate</keyword>
<keyword evidence="9 12" id="KW-0456">Lyase</keyword>
<keyword evidence="8 12" id="KW-0594">Phospholipid biosynthesis</keyword>
<comment type="function">
    <text evidence="12">Catalyzes the formation of phosphatidylethanolamine (PtdEtn) from phosphatidylserine (PtdSer).</text>
</comment>
<comment type="similarity">
    <text evidence="12">Belongs to the phosphatidylserine decarboxylase family. PSD-B subfamily. Prokaryotic type I sub-subfamily.</text>
</comment>
<evidence type="ECO:0000313" key="14">
    <source>
        <dbReference type="Proteomes" id="UP000433788"/>
    </source>
</evidence>
<dbReference type="EC" id="4.1.1.65" evidence="12"/>
<comment type="subunit">
    <text evidence="12">Heterodimer of a large membrane-associated beta subunit and a small pyruvoyl-containing alpha subunit.</text>
</comment>
<comment type="pathway">
    <text evidence="1">Lipid metabolism.</text>
</comment>
<evidence type="ECO:0000256" key="3">
    <source>
        <dbReference type="ARBA" id="ARBA00022516"/>
    </source>
</evidence>
<keyword evidence="14" id="KW-1185">Reference proteome</keyword>